<organism evidence="3 4">
    <name type="scientific">Eupransor demetentiae</name>
    <dbReference type="NCBI Taxonomy" id="3109584"/>
    <lineage>
        <taxon>Bacteria</taxon>
        <taxon>Bacillati</taxon>
        <taxon>Bacillota</taxon>
        <taxon>Bacilli</taxon>
        <taxon>Lactobacillales</taxon>
        <taxon>Lactobacillaceae</taxon>
        <taxon>Eupransor</taxon>
    </lineage>
</organism>
<evidence type="ECO:0000313" key="4">
    <source>
        <dbReference type="Proteomes" id="UP001314241"/>
    </source>
</evidence>
<feature type="domain" description="Tail spike" evidence="2">
    <location>
        <begin position="90"/>
        <end position="359"/>
    </location>
</feature>
<evidence type="ECO:0000256" key="1">
    <source>
        <dbReference type="SAM" id="MobiDB-lite"/>
    </source>
</evidence>
<reference evidence="3 4" key="1">
    <citation type="submission" date="2024-01" db="EMBL/GenBank/DDBJ databases">
        <authorList>
            <person name="Botero Cardona J."/>
        </authorList>
    </citation>
    <scope>NUCLEOTIDE SEQUENCE [LARGE SCALE GENOMIC DNA]</scope>
    <source>
        <strain evidence="3 4">LMG 33000</strain>
    </source>
</reference>
<sequence>MIYLFDKKQNIIGMRNKQDFIEAHLTAKINEAITMDFSLPAGNSFGNEVRYVGVPHPLKSGQFVLLRLMTIKDTTDKTEYTAYELAYQELSSYSYIKDRRFTNAGPEDLMNVALGDTPWHLGTCNISGTLQTNFYFINNLDAISTVIKGLGGEVVFYVTIQGNQITGRYMDYVVRQGEDTSKVFVHGSNLLTVERTGDNSNIYTAILPRGKGEQVSEGETKDDGTQTPDGYGRRITIEDIDWSTAKGNPLNKPKGDLVLNDPSATSEYGHIDGKPRLLVKTYDSIDNVDTLIKTAYNELMEVNHPAIQYSATIAETSGLDLGDTVLIMHNDRGLSYKTRVFEVNYDLINEANTTTQLGSDLSKNGLSSSINNLASTVNAVAEQGVWNISHGGSDGSGSTSYGSEEPKNPKKGDVWFKLLPNGKTEMYYFDGNAWILSAKTDQQWADNTAEQNGNRTVYRGTEQPKTPQKYDIWYKVDPNEENGIAMYYYSGSKWQKFETSASTISGGSLDFNNFMVKNLAALNISADQITSGHLSANFIKGGQIDASTTNVINMNVKSLVGDVSQFIKSGWDGKYGSTVIDGNGMTVTAANMKATFNTSGVLLNYGNYKLSMNSGGFMFDSGTTTTTLQQDGQKFDYQGTTIGYLKMMNHKGQANSYRGLSMDLAQDGKFLAFTSSSTADLTSYYVGTGFDPRIKLAWYRYDTKVNGANAGFNFFDDVTFNNRIIVGGADLSQTLKGMAQTWSIYLPTSVSNNQATGWVKIK</sequence>
<dbReference type="Pfam" id="PF06605">
    <property type="entry name" value="Prophage_tail"/>
    <property type="match status" value="1"/>
</dbReference>
<evidence type="ECO:0000313" key="3">
    <source>
        <dbReference type="EMBL" id="CAK8054112.1"/>
    </source>
</evidence>
<gene>
    <name evidence="3" type="ORF">R54876_GBNLAHCA_00673</name>
</gene>
<keyword evidence="4" id="KW-1185">Reference proteome</keyword>
<dbReference type="InterPro" id="IPR007119">
    <property type="entry name" value="Phage_tail_spike_N"/>
</dbReference>
<dbReference type="NCBIfam" id="TIGR01665">
    <property type="entry name" value="put_anti_recept"/>
    <property type="match status" value="1"/>
</dbReference>
<feature type="compositionally biased region" description="Basic and acidic residues" evidence="1">
    <location>
        <begin position="210"/>
        <end position="224"/>
    </location>
</feature>
<accession>A0ABP0EPB6</accession>
<feature type="region of interest" description="Disordered" evidence="1">
    <location>
        <begin position="388"/>
        <end position="408"/>
    </location>
</feature>
<proteinExistence type="predicted"/>
<feature type="region of interest" description="Disordered" evidence="1">
    <location>
        <begin position="209"/>
        <end position="232"/>
    </location>
</feature>
<dbReference type="EMBL" id="CAWVOH010000001">
    <property type="protein sequence ID" value="CAK8054112.1"/>
    <property type="molecule type" value="Genomic_DNA"/>
</dbReference>
<comment type="caution">
    <text evidence="3">The sequence shown here is derived from an EMBL/GenBank/DDBJ whole genome shotgun (WGS) entry which is preliminary data.</text>
</comment>
<dbReference type="InterPro" id="IPR010572">
    <property type="entry name" value="Tail_dom"/>
</dbReference>
<name>A0ABP0EPB6_9LACO</name>
<evidence type="ECO:0000259" key="2">
    <source>
        <dbReference type="Pfam" id="PF06605"/>
    </source>
</evidence>
<dbReference type="Proteomes" id="UP001314241">
    <property type="component" value="Unassembled WGS sequence"/>
</dbReference>
<protein>
    <submittedName>
        <fullName evidence="3">Phage-related protein (PblB)</fullName>
    </submittedName>
</protein>